<dbReference type="InterPro" id="IPR043733">
    <property type="entry name" value="DUF5677"/>
</dbReference>
<dbReference type="RefSeq" id="WP_267142433.1">
    <property type="nucleotide sequence ID" value="NZ_JAODIL010000069.1"/>
</dbReference>
<evidence type="ECO:0000313" key="2">
    <source>
        <dbReference type="Proteomes" id="UP001064262"/>
    </source>
</evidence>
<dbReference type="Pfam" id="PF18928">
    <property type="entry name" value="DUF5677"/>
    <property type="match status" value="1"/>
</dbReference>
<reference evidence="1" key="1">
    <citation type="submission" date="2022-09" db="EMBL/GenBank/DDBJ databases">
        <title>Winslowiella arboricola sp. nov., isolated from bleeding cankers on broadleaf hosts.</title>
        <authorList>
            <person name="Brady C."/>
            <person name="Kaur S."/>
            <person name="Crampton B."/>
            <person name="Maddock D."/>
            <person name="Arnold D."/>
            <person name="Denman S."/>
        </authorList>
    </citation>
    <scope>NUCLEOTIDE SEQUENCE</scope>
    <source>
        <strain evidence="1">BAC 15a-03b</strain>
    </source>
</reference>
<accession>A0A9J6PKD5</accession>
<keyword evidence="2" id="KW-1185">Reference proteome</keyword>
<dbReference type="Proteomes" id="UP001064262">
    <property type="component" value="Unassembled WGS sequence"/>
</dbReference>
<evidence type="ECO:0000313" key="1">
    <source>
        <dbReference type="EMBL" id="MCU5777834.1"/>
    </source>
</evidence>
<proteinExistence type="predicted"/>
<comment type="caution">
    <text evidence="1">The sequence shown here is derived from an EMBL/GenBank/DDBJ whole genome shotgun (WGS) entry which is preliminary data.</text>
</comment>
<dbReference type="AlphaFoldDB" id="A0A9J6PKD5"/>
<name>A0A9J6PKD5_9GAMM</name>
<dbReference type="EMBL" id="JAODIM010000040">
    <property type="protein sequence ID" value="MCU5777834.1"/>
    <property type="molecule type" value="Genomic_DNA"/>
</dbReference>
<organism evidence="1 2">
    <name type="scientific">Winslowiella arboricola</name>
    <dbReference type="NCBI Taxonomy" id="2978220"/>
    <lineage>
        <taxon>Bacteria</taxon>
        <taxon>Pseudomonadati</taxon>
        <taxon>Pseudomonadota</taxon>
        <taxon>Gammaproteobacteria</taxon>
        <taxon>Enterobacterales</taxon>
        <taxon>Erwiniaceae</taxon>
        <taxon>Winslowiella</taxon>
    </lineage>
</organism>
<sequence length="348" mass="39891">MTDIDAQIERILIERATNAINSGSEFELEKELLTVVVDYSEKIIINLNAELEELISKNHEQNLKFTENHYGKWKPALDKLEMLITTCIESGSKYNEKKKDLASEYDDVYFYVLIRLHAKACHVSNEILYLLKGGYADGAHARWRALHEINVTLIFISKHGTECAERFYFHEMIDSFNMMKSVIKYEDRLQVKGSGKEVYEDYETVYKELLIKYGKDFEQQYGWANIYFPDIKKPGFQSLEKDVGLDHMRPYFKWASQNIHTSFKSISKNLSLPFSQGNELMVVGPSNYGLTDPADATALSIAQATCCLLVNTTNYENVVLASIISTLSEKIGRIFHSISNCNDFESKS</sequence>
<gene>
    <name evidence="1" type="ORF">N5923_10045</name>
</gene>
<protein>
    <submittedName>
        <fullName evidence="1">DUF5677 domain-containing protein</fullName>
    </submittedName>
</protein>